<feature type="compositionally biased region" description="Polar residues" evidence="4">
    <location>
        <begin position="212"/>
        <end position="235"/>
    </location>
</feature>
<evidence type="ECO:0000256" key="2">
    <source>
        <dbReference type="ARBA" id="ARBA00023242"/>
    </source>
</evidence>
<feature type="compositionally biased region" description="Low complexity" evidence="4">
    <location>
        <begin position="365"/>
        <end position="387"/>
    </location>
</feature>
<sequence>MMSNNRSTMHAPVPGPAPTILYIGNIPYEWDQPTIAAVVCSTGKVVDVRVGFDYDGKNKGFGFVEFLTAQDASNAIPLLSNIKIMSGGPGGFQKYKTLRIDYSKEGSRSELDHKNVMTFDRSKIPPNVIFPSEMGNSVVPGLPSIPTTSFQPNIPAGLPPAPKPSTLPQQPSFLPPNPLQTFQQRQQHQIPQQQAPQQQLAQQAPPRILSPNPINSGSTDLMPSNLTGATQSLPQAQKLPFTTPDKISDTLSKIPPTQLIELIANLKNILNAPGASRAADVFQLSPNLAPSAAQALLLMGLIDSEVIAESMKSASSTPVPQQAPIQQSSGYGQQQGYQQQQQQGYQQQLPQIPQQPQHLPPPPSSQFNNNNNTTNNNNNYGSSNYNNAPSQPPQMQPSKWPHLPPQTQAKLLNLAPDQADLIAQVLSLPSDQISSLPPDKQSMVMNLRSQYM</sequence>
<reference evidence="6 7" key="1">
    <citation type="submission" date="2024-01" db="EMBL/GenBank/DDBJ databases">
        <authorList>
            <consortium name="Genoscope - CEA"/>
            <person name="William W."/>
        </authorList>
    </citation>
    <scope>NUCLEOTIDE SEQUENCE [LARGE SCALE GENOMIC DNA]</scope>
    <source>
        <strain evidence="6 7">29B2s-10</strain>
    </source>
</reference>
<feature type="compositionally biased region" description="Low complexity" evidence="4">
    <location>
        <begin position="324"/>
        <end position="357"/>
    </location>
</feature>
<comment type="subcellular location">
    <subcellularLocation>
        <location evidence="1">Nucleus</location>
    </subcellularLocation>
</comment>
<name>A0ABP0E8Q2_9ASCO</name>
<dbReference type="SMART" id="SM00360">
    <property type="entry name" value="RRM"/>
    <property type="match status" value="1"/>
</dbReference>
<dbReference type="Pfam" id="PF14327">
    <property type="entry name" value="CSTF2_hinge"/>
    <property type="match status" value="1"/>
</dbReference>
<keyword evidence="7" id="KW-1185">Reference proteome</keyword>
<dbReference type="Gene3D" id="1.10.20.70">
    <property type="entry name" value="Transcription termination and cleavage factor, C-terminal domain"/>
    <property type="match status" value="1"/>
</dbReference>
<keyword evidence="2" id="KW-0539">Nucleus</keyword>
<dbReference type="InterPro" id="IPR000504">
    <property type="entry name" value="RRM_dom"/>
</dbReference>
<dbReference type="PANTHER" id="PTHR45735">
    <property type="entry name" value="CLEAVAGE STIMULATION FACTOR SUBUNIT 2"/>
    <property type="match status" value="1"/>
</dbReference>
<protein>
    <recommendedName>
        <fullName evidence="5">RRM domain-containing protein</fullName>
    </recommendedName>
</protein>
<evidence type="ECO:0000313" key="7">
    <source>
        <dbReference type="Proteomes" id="UP001497600"/>
    </source>
</evidence>
<feature type="domain" description="RRM" evidence="5">
    <location>
        <begin position="19"/>
        <end position="105"/>
    </location>
</feature>
<feature type="region of interest" description="Disordered" evidence="4">
    <location>
        <begin position="313"/>
        <end position="405"/>
    </location>
</feature>
<dbReference type="Gene3D" id="3.30.70.330">
    <property type="match status" value="1"/>
</dbReference>
<dbReference type="InterPro" id="IPR025742">
    <property type="entry name" value="CSTF2_hinge"/>
</dbReference>
<accession>A0ABP0E8Q2</accession>
<evidence type="ECO:0000256" key="1">
    <source>
        <dbReference type="ARBA" id="ARBA00004123"/>
    </source>
</evidence>
<dbReference type="PROSITE" id="PS50102">
    <property type="entry name" value="RRM"/>
    <property type="match status" value="1"/>
</dbReference>
<feature type="compositionally biased region" description="Low complexity" evidence="4">
    <location>
        <begin position="180"/>
        <end position="206"/>
    </location>
</feature>
<keyword evidence="3" id="KW-0694">RNA-binding</keyword>
<organism evidence="6 7">
    <name type="scientific">[Candida] anglica</name>
    <dbReference type="NCBI Taxonomy" id="148631"/>
    <lineage>
        <taxon>Eukaryota</taxon>
        <taxon>Fungi</taxon>
        <taxon>Dikarya</taxon>
        <taxon>Ascomycota</taxon>
        <taxon>Saccharomycotina</taxon>
        <taxon>Pichiomycetes</taxon>
        <taxon>Debaryomycetaceae</taxon>
        <taxon>Kurtzmaniella</taxon>
    </lineage>
</organism>
<dbReference type="InterPro" id="IPR038192">
    <property type="entry name" value="CSTF_C_sf"/>
</dbReference>
<dbReference type="EMBL" id="OZ004253">
    <property type="protein sequence ID" value="CAK7892690.1"/>
    <property type="molecule type" value="Genomic_DNA"/>
</dbReference>
<feature type="region of interest" description="Disordered" evidence="4">
    <location>
        <begin position="141"/>
        <end position="241"/>
    </location>
</feature>
<proteinExistence type="predicted"/>
<dbReference type="SUPFAM" id="SSF54928">
    <property type="entry name" value="RNA-binding domain, RBD"/>
    <property type="match status" value="1"/>
</dbReference>
<evidence type="ECO:0000256" key="3">
    <source>
        <dbReference type="PROSITE-ProRule" id="PRU00176"/>
    </source>
</evidence>
<evidence type="ECO:0000259" key="5">
    <source>
        <dbReference type="PROSITE" id="PS50102"/>
    </source>
</evidence>
<evidence type="ECO:0000313" key="6">
    <source>
        <dbReference type="EMBL" id="CAK7892690.1"/>
    </source>
</evidence>
<dbReference type="Gene3D" id="1.25.40.630">
    <property type="match status" value="1"/>
</dbReference>
<dbReference type="InterPro" id="IPR012677">
    <property type="entry name" value="Nucleotide-bd_a/b_plait_sf"/>
</dbReference>
<dbReference type="InterPro" id="IPR035979">
    <property type="entry name" value="RBD_domain_sf"/>
</dbReference>
<dbReference type="PANTHER" id="PTHR45735:SF2">
    <property type="entry name" value="CLEAVAGE STIMULATION FACTOR SUBUNIT 2"/>
    <property type="match status" value="1"/>
</dbReference>
<dbReference type="InterPro" id="IPR026896">
    <property type="entry name" value="CSTF_C"/>
</dbReference>
<dbReference type="Proteomes" id="UP001497600">
    <property type="component" value="Chromosome A"/>
</dbReference>
<dbReference type="Pfam" id="PF00076">
    <property type="entry name" value="RRM_1"/>
    <property type="match status" value="1"/>
</dbReference>
<gene>
    <name evidence="6" type="ORF">CAAN4_A04038</name>
</gene>
<dbReference type="Pfam" id="PF14304">
    <property type="entry name" value="CSTF_C"/>
    <property type="match status" value="1"/>
</dbReference>
<evidence type="ECO:0000256" key="4">
    <source>
        <dbReference type="SAM" id="MobiDB-lite"/>
    </source>
</evidence>